<comment type="similarity">
    <text evidence="10">Belongs to the peroxiredoxin family. BCP/PrxQ subfamily.</text>
</comment>
<dbReference type="AlphaFoldDB" id="A0AAE9XPN6"/>
<dbReference type="InterPro" id="IPR013766">
    <property type="entry name" value="Thioredoxin_domain"/>
</dbReference>
<dbReference type="InterPro" id="IPR050924">
    <property type="entry name" value="Peroxiredoxin_BCP/PrxQ"/>
</dbReference>
<reference evidence="15" key="1">
    <citation type="submission" date="2023-01" db="EMBL/GenBank/DDBJ databases">
        <title>The genome sequence of Kordiimonadaceae bacterium 6D33.</title>
        <authorList>
            <person name="Liu Y."/>
        </authorList>
    </citation>
    <scope>NUCLEOTIDE SEQUENCE</scope>
    <source>
        <strain evidence="15">6D33</strain>
    </source>
</reference>
<evidence type="ECO:0000256" key="13">
    <source>
        <dbReference type="PIRSR" id="PIRSR000239-1"/>
    </source>
</evidence>
<dbReference type="EMBL" id="CP116805">
    <property type="protein sequence ID" value="WCL52776.1"/>
    <property type="molecule type" value="Genomic_DNA"/>
</dbReference>
<dbReference type="GO" id="GO:0005737">
    <property type="term" value="C:cytoplasm"/>
    <property type="evidence" value="ECO:0007669"/>
    <property type="project" value="TreeGrafter"/>
</dbReference>
<dbReference type="Pfam" id="PF00578">
    <property type="entry name" value="AhpC-TSA"/>
    <property type="match status" value="1"/>
</dbReference>
<proteinExistence type="inferred from homology"/>
<dbReference type="Proteomes" id="UP001217500">
    <property type="component" value="Chromosome"/>
</dbReference>
<dbReference type="InterPro" id="IPR036249">
    <property type="entry name" value="Thioredoxin-like_sf"/>
</dbReference>
<dbReference type="PANTHER" id="PTHR42801:SF4">
    <property type="entry name" value="AHPC_TSA FAMILY PROTEIN"/>
    <property type="match status" value="1"/>
</dbReference>
<comment type="subunit">
    <text evidence="2">Monomer.</text>
</comment>
<evidence type="ECO:0000256" key="11">
    <source>
        <dbReference type="ARBA" id="ARBA00042639"/>
    </source>
</evidence>
<feature type="active site" description="Cysteine sulfenic acid (-SOH) intermediate; for peroxidase activity" evidence="13">
    <location>
        <position position="45"/>
    </location>
</feature>
<evidence type="ECO:0000256" key="7">
    <source>
        <dbReference type="ARBA" id="ARBA00023157"/>
    </source>
</evidence>
<evidence type="ECO:0000259" key="14">
    <source>
        <dbReference type="PROSITE" id="PS51352"/>
    </source>
</evidence>
<feature type="domain" description="Thioredoxin" evidence="14">
    <location>
        <begin position="3"/>
        <end position="155"/>
    </location>
</feature>
<organism evidence="15 16">
    <name type="scientific">Gimibacter soli</name>
    <dbReference type="NCBI Taxonomy" id="3024400"/>
    <lineage>
        <taxon>Bacteria</taxon>
        <taxon>Pseudomonadati</taxon>
        <taxon>Pseudomonadota</taxon>
        <taxon>Alphaproteobacteria</taxon>
        <taxon>Kordiimonadales</taxon>
        <taxon>Temperatibacteraceae</taxon>
        <taxon>Gimibacter</taxon>
    </lineage>
</organism>
<dbReference type="InterPro" id="IPR024706">
    <property type="entry name" value="Peroxiredoxin_AhpC-typ"/>
</dbReference>
<evidence type="ECO:0000256" key="5">
    <source>
        <dbReference type="ARBA" id="ARBA00022862"/>
    </source>
</evidence>
<sequence length="155" mass="16624">MSLKPGDIAPDFTLPGGDGTDITLSAFAGKPVVVYFYPKDDTPGCTTEAIDFSARIADFAALGCTVIGISKDTAAKHAKFAAKHDLKVQLAADVDGKVIEAWGVWIEKKLYGRAYMGIERATFLLDGDRKVREVWHSVKVKGHADAVLETAKALA</sequence>
<evidence type="ECO:0000256" key="9">
    <source>
        <dbReference type="ARBA" id="ARBA00032824"/>
    </source>
</evidence>
<keyword evidence="4 15" id="KW-0575">Peroxidase</keyword>
<evidence type="ECO:0000256" key="8">
    <source>
        <dbReference type="ARBA" id="ARBA00023284"/>
    </source>
</evidence>
<dbReference type="InterPro" id="IPR000866">
    <property type="entry name" value="AhpC/TSA"/>
</dbReference>
<evidence type="ECO:0000256" key="2">
    <source>
        <dbReference type="ARBA" id="ARBA00011245"/>
    </source>
</evidence>
<dbReference type="KEGG" id="gso:PH603_09515"/>
<dbReference type="GO" id="GO:0034599">
    <property type="term" value="P:cellular response to oxidative stress"/>
    <property type="evidence" value="ECO:0007669"/>
    <property type="project" value="TreeGrafter"/>
</dbReference>
<keyword evidence="6 15" id="KW-0560">Oxidoreductase</keyword>
<dbReference type="PIRSF" id="PIRSF000239">
    <property type="entry name" value="AHPC"/>
    <property type="match status" value="1"/>
</dbReference>
<dbReference type="GO" id="GO:0008379">
    <property type="term" value="F:thioredoxin peroxidase activity"/>
    <property type="evidence" value="ECO:0007669"/>
    <property type="project" value="TreeGrafter"/>
</dbReference>
<keyword evidence="7" id="KW-1015">Disulfide bond</keyword>
<evidence type="ECO:0000256" key="4">
    <source>
        <dbReference type="ARBA" id="ARBA00022559"/>
    </source>
</evidence>
<dbReference type="PROSITE" id="PS51352">
    <property type="entry name" value="THIOREDOXIN_2"/>
    <property type="match status" value="1"/>
</dbReference>
<dbReference type="SUPFAM" id="SSF52833">
    <property type="entry name" value="Thioredoxin-like"/>
    <property type="match status" value="1"/>
</dbReference>
<dbReference type="PANTHER" id="PTHR42801">
    <property type="entry name" value="THIOREDOXIN-DEPENDENT PEROXIDE REDUCTASE"/>
    <property type="match status" value="1"/>
</dbReference>
<name>A0AAE9XPN6_9PROT</name>
<dbReference type="RefSeq" id="WP_289502182.1">
    <property type="nucleotide sequence ID" value="NZ_CP116805.1"/>
</dbReference>
<protein>
    <recommendedName>
        <fullName evidence="3">thioredoxin-dependent peroxiredoxin</fullName>
        <ecNumber evidence="3">1.11.1.24</ecNumber>
    </recommendedName>
    <alternativeName>
        <fullName evidence="9">Thioredoxin peroxidase</fullName>
    </alternativeName>
    <alternativeName>
        <fullName evidence="11">Thioredoxin-dependent peroxiredoxin Bcp</fullName>
    </alternativeName>
</protein>
<dbReference type="CDD" id="cd03017">
    <property type="entry name" value="PRX_BCP"/>
    <property type="match status" value="1"/>
</dbReference>
<evidence type="ECO:0000256" key="6">
    <source>
        <dbReference type="ARBA" id="ARBA00023002"/>
    </source>
</evidence>
<keyword evidence="5" id="KW-0049">Antioxidant</keyword>
<evidence type="ECO:0000256" key="10">
    <source>
        <dbReference type="ARBA" id="ARBA00038489"/>
    </source>
</evidence>
<comment type="catalytic activity">
    <reaction evidence="12">
        <text>a hydroperoxide + [thioredoxin]-dithiol = an alcohol + [thioredoxin]-disulfide + H2O</text>
        <dbReference type="Rhea" id="RHEA:62620"/>
        <dbReference type="Rhea" id="RHEA-COMP:10698"/>
        <dbReference type="Rhea" id="RHEA-COMP:10700"/>
        <dbReference type="ChEBI" id="CHEBI:15377"/>
        <dbReference type="ChEBI" id="CHEBI:29950"/>
        <dbReference type="ChEBI" id="CHEBI:30879"/>
        <dbReference type="ChEBI" id="CHEBI:35924"/>
        <dbReference type="ChEBI" id="CHEBI:50058"/>
        <dbReference type="EC" id="1.11.1.24"/>
    </reaction>
</comment>
<dbReference type="EC" id="1.11.1.24" evidence="3"/>
<comment type="function">
    <text evidence="1">Thiol-specific peroxidase that catalyzes the reduction of hydrogen peroxide and organic hydroperoxides to water and alcohols, respectively. Plays a role in cell protection against oxidative stress by detoxifying peroxides and as sensor of hydrogen peroxide-mediated signaling events.</text>
</comment>
<evidence type="ECO:0000256" key="12">
    <source>
        <dbReference type="ARBA" id="ARBA00049091"/>
    </source>
</evidence>
<dbReference type="GO" id="GO:0045454">
    <property type="term" value="P:cell redox homeostasis"/>
    <property type="evidence" value="ECO:0007669"/>
    <property type="project" value="TreeGrafter"/>
</dbReference>
<evidence type="ECO:0000313" key="16">
    <source>
        <dbReference type="Proteomes" id="UP001217500"/>
    </source>
</evidence>
<evidence type="ECO:0000256" key="3">
    <source>
        <dbReference type="ARBA" id="ARBA00013017"/>
    </source>
</evidence>
<evidence type="ECO:0000256" key="1">
    <source>
        <dbReference type="ARBA" id="ARBA00003330"/>
    </source>
</evidence>
<dbReference type="Gene3D" id="3.40.30.10">
    <property type="entry name" value="Glutaredoxin"/>
    <property type="match status" value="1"/>
</dbReference>
<dbReference type="FunFam" id="3.40.30.10:FF:000007">
    <property type="entry name" value="Thioredoxin-dependent thiol peroxidase"/>
    <property type="match status" value="1"/>
</dbReference>
<keyword evidence="8" id="KW-0676">Redox-active center</keyword>
<accession>A0AAE9XPN6</accession>
<dbReference type="NCBIfam" id="NF006960">
    <property type="entry name" value="PRK09437.1"/>
    <property type="match status" value="1"/>
</dbReference>
<gene>
    <name evidence="15" type="primary">bcp</name>
    <name evidence="15" type="ORF">PH603_09515</name>
</gene>
<keyword evidence="16" id="KW-1185">Reference proteome</keyword>
<evidence type="ECO:0000313" key="15">
    <source>
        <dbReference type="EMBL" id="WCL52776.1"/>
    </source>
</evidence>